<feature type="transmembrane region" description="Helical" evidence="6">
    <location>
        <begin position="511"/>
        <end position="531"/>
    </location>
</feature>
<evidence type="ECO:0000256" key="3">
    <source>
        <dbReference type="ARBA" id="ARBA00022692"/>
    </source>
</evidence>
<name>A0A090Y508_PAEMA</name>
<evidence type="ECO:0000256" key="2">
    <source>
        <dbReference type="ARBA" id="ARBA00022475"/>
    </source>
</evidence>
<dbReference type="AlphaFoldDB" id="A0A090Y508"/>
<dbReference type="InterPro" id="IPR052536">
    <property type="entry name" value="ABC-4_Integral_Memb_Prot"/>
</dbReference>
<comment type="similarity">
    <text evidence="6">Belongs to the ABC-4 integral membrane protein family.</text>
</comment>
<feature type="domain" description="ABC3 transporter permease C-terminal" evidence="7">
    <location>
        <begin position="61"/>
        <end position="176"/>
    </location>
</feature>
<dbReference type="OrthoDB" id="1937696at2"/>
<evidence type="ECO:0000313" key="8">
    <source>
        <dbReference type="EMBL" id="KFM93524.1"/>
    </source>
</evidence>
<keyword evidence="4 6" id="KW-1133">Transmembrane helix</keyword>
<dbReference type="PIRSF" id="PIRSF018968">
    <property type="entry name" value="ABC_permease_BceB"/>
    <property type="match status" value="1"/>
</dbReference>
<gene>
    <name evidence="8" type="ORF">DJ90_4826</name>
</gene>
<feature type="transmembrane region" description="Helical" evidence="6">
    <location>
        <begin position="56"/>
        <end position="74"/>
    </location>
</feature>
<dbReference type="GO" id="GO:0005886">
    <property type="term" value="C:plasma membrane"/>
    <property type="evidence" value="ECO:0007669"/>
    <property type="project" value="UniProtKB-SubCell"/>
</dbReference>
<evidence type="ECO:0000259" key="7">
    <source>
        <dbReference type="Pfam" id="PF02687"/>
    </source>
</evidence>
<keyword evidence="5 6" id="KW-0472">Membrane</keyword>
<dbReference type="EMBL" id="JMQA01000052">
    <property type="protein sequence ID" value="KFM93524.1"/>
    <property type="molecule type" value="Genomic_DNA"/>
</dbReference>
<feature type="transmembrane region" description="Helical" evidence="6">
    <location>
        <begin position="195"/>
        <end position="217"/>
    </location>
</feature>
<feature type="transmembrane region" description="Helical" evidence="6">
    <location>
        <begin position="595"/>
        <end position="618"/>
    </location>
</feature>
<dbReference type="Proteomes" id="UP000029278">
    <property type="component" value="Unassembled WGS sequence"/>
</dbReference>
<keyword evidence="2 6" id="KW-1003">Cell membrane</keyword>
<feature type="transmembrane region" description="Helical" evidence="6">
    <location>
        <begin position="569"/>
        <end position="589"/>
    </location>
</feature>
<comment type="subcellular location">
    <subcellularLocation>
        <location evidence="1 6">Cell membrane</location>
        <topology evidence="1 6">Multi-pass membrane protein</topology>
    </subcellularLocation>
</comment>
<comment type="caution">
    <text evidence="8">The sequence shown here is derived from an EMBL/GenBank/DDBJ whole genome shotgun (WGS) entry which is preliminary data.</text>
</comment>
<evidence type="ECO:0000256" key="5">
    <source>
        <dbReference type="ARBA" id="ARBA00023136"/>
    </source>
</evidence>
<keyword evidence="9" id="KW-1185">Reference proteome</keyword>
<feature type="transmembrane region" description="Helical" evidence="6">
    <location>
        <begin position="153"/>
        <end position="174"/>
    </location>
</feature>
<dbReference type="InterPro" id="IPR027022">
    <property type="entry name" value="ABC_permease_BceB-typ"/>
</dbReference>
<feature type="transmembrane region" description="Helical" evidence="6">
    <location>
        <begin position="16"/>
        <end position="36"/>
    </location>
</feature>
<proteinExistence type="inferred from homology"/>
<sequence length="638" mass="72421">MRTIALKMFKANIRQYRLFILCNLASVAILYSFIAISVNKSFKNPTIVDSMISSNIYAPTALVVLFSCLFIPYTHSVFMKVRSKEYGILLTLGMTENEARVQVLVENLVLCILFLVCGLGAGTLLLLLFWGFIRYGIGIHGIPITVSLSAYKLTALYAGGIFMLSLAVNLLGMLKSTILEKIKYTDKTESGGRAGGWLCTVGAGLTVASFGIMVFFYHIHSNIWFVSLLVCVLGSLLIFFNGSALIDYYKRKHPKSYLKQLFLLSDIKYYYRKNRTIFFVTSWIFFAILFFMMFSLVTYPNFTHNAVTYHPYHMVYTEIQGSYQPLGDNEVRKIAEAHDNRIVREDNIKFVRNNDYTVFDVADINKLLLKSYRVQKGSVLYVYPYDVNDGYEHVTNRNIADFRMDSSEGARTFSVQDTVTDPLFGQINSISDQVLLVNSQDYSWIAAHSDSYKIGGFLHAFDFADWRHSKGVVEDVVKKLNELNGGDPQDRFYQVSSRIAAYRTAQQSSNFLTFVVLYACLLLYLSAIAMIHFKLKMESLSDNKQYRSLHRIGLLEEELKTMIDRKIRVIFGVPFVYAAVLTIAYSYYINSSYGYGLIGLASAAVTVSAFLLLHVAVYRYYSRGSFRQAAAGISQFKV</sequence>
<feature type="transmembrane region" description="Helical" evidence="6">
    <location>
        <begin position="108"/>
        <end position="133"/>
    </location>
</feature>
<feature type="transmembrane region" description="Helical" evidence="6">
    <location>
        <begin position="277"/>
        <end position="299"/>
    </location>
</feature>
<evidence type="ECO:0000313" key="9">
    <source>
        <dbReference type="Proteomes" id="UP000029278"/>
    </source>
</evidence>
<organism evidence="8 9">
    <name type="scientific">Paenibacillus macerans</name>
    <name type="common">Bacillus macerans</name>
    <dbReference type="NCBI Taxonomy" id="44252"/>
    <lineage>
        <taxon>Bacteria</taxon>
        <taxon>Bacillati</taxon>
        <taxon>Bacillota</taxon>
        <taxon>Bacilli</taxon>
        <taxon>Bacillales</taxon>
        <taxon>Paenibacillaceae</taxon>
        <taxon>Paenibacillus</taxon>
    </lineage>
</organism>
<keyword evidence="6" id="KW-0813">Transport</keyword>
<dbReference type="PATRIC" id="fig|44252.3.peg.6013"/>
<dbReference type="RefSeq" id="WP_082207985.1">
    <property type="nucleotide sequence ID" value="NZ_JAKOBR010000005.1"/>
</dbReference>
<evidence type="ECO:0000256" key="4">
    <source>
        <dbReference type="ARBA" id="ARBA00022989"/>
    </source>
</evidence>
<protein>
    <submittedName>
        <fullName evidence="8">FtsX-like permease family protein</fullName>
    </submittedName>
</protein>
<accession>A0A090Y508</accession>
<dbReference type="STRING" id="44252.DJ90_4826"/>
<dbReference type="InterPro" id="IPR003838">
    <property type="entry name" value="ABC3_permease_C"/>
</dbReference>
<dbReference type="Pfam" id="PF02687">
    <property type="entry name" value="FtsX"/>
    <property type="match status" value="1"/>
</dbReference>
<reference evidence="8 9" key="1">
    <citation type="submission" date="2014-04" db="EMBL/GenBank/DDBJ databases">
        <authorList>
            <person name="Bishop-Lilly K.A."/>
            <person name="Broomall S.M."/>
            <person name="Chain P.S."/>
            <person name="Chertkov O."/>
            <person name="Coyne S.R."/>
            <person name="Daligault H.E."/>
            <person name="Davenport K.W."/>
            <person name="Erkkila T."/>
            <person name="Frey K.G."/>
            <person name="Gibbons H.S."/>
            <person name="Gu W."/>
            <person name="Jaissle J."/>
            <person name="Johnson S.L."/>
            <person name="Koroleva G.I."/>
            <person name="Ladner J.T."/>
            <person name="Lo C.-C."/>
            <person name="Minogue T.D."/>
            <person name="Munk C."/>
            <person name="Palacios G.F."/>
            <person name="Redden C.L."/>
            <person name="Rosenzweig C.N."/>
            <person name="Scholz M.B."/>
            <person name="Teshima H."/>
            <person name="Xu Y."/>
        </authorList>
    </citation>
    <scope>NUCLEOTIDE SEQUENCE [LARGE SCALE GENOMIC DNA]</scope>
    <source>
        <strain evidence="8 9">8244</strain>
    </source>
</reference>
<dbReference type="HOGENOM" id="CLU_022800_3_1_9"/>
<dbReference type="PANTHER" id="PTHR46795">
    <property type="entry name" value="ABC TRANSPORTER PERMEASE-RELATED-RELATED"/>
    <property type="match status" value="1"/>
</dbReference>
<dbReference type="GO" id="GO:0055085">
    <property type="term" value="P:transmembrane transport"/>
    <property type="evidence" value="ECO:0007669"/>
    <property type="project" value="UniProtKB-UniRule"/>
</dbReference>
<evidence type="ECO:0000256" key="6">
    <source>
        <dbReference type="PIRNR" id="PIRNR018968"/>
    </source>
</evidence>
<dbReference type="PANTHER" id="PTHR46795:SF1">
    <property type="entry name" value="ABC TRANSPORTER PERMEASE PROTEIN"/>
    <property type="match status" value="1"/>
</dbReference>
<evidence type="ECO:0000256" key="1">
    <source>
        <dbReference type="ARBA" id="ARBA00004651"/>
    </source>
</evidence>
<feature type="transmembrane region" description="Helical" evidence="6">
    <location>
        <begin position="223"/>
        <end position="249"/>
    </location>
</feature>
<dbReference type="GeneID" id="77010180"/>
<keyword evidence="3 6" id="KW-0812">Transmembrane</keyword>